<sequence length="214" mass="24130">MSAILDIVILRLIWLGRMGVQTMLSMTLWEASDWDKFKVKGANVPVIIEIKRAASRCLTAQKEAVQQGEQFFLDNEYRTQKPVILIVTSGEWSVGYGSRGFRRGKRIHQNPVMGDPKDSDYREEETEEDSGAGDEEHEENEECETGAEDEPNQVGESDEEDKSDAQVPSRNSRDRDSDGGSPDVLLLKRGVERNKNLKKQESVATSSKPPSDRW</sequence>
<organism evidence="3 4">
    <name type="scientific">Hydnum rufescens UP504</name>
    <dbReference type="NCBI Taxonomy" id="1448309"/>
    <lineage>
        <taxon>Eukaryota</taxon>
        <taxon>Fungi</taxon>
        <taxon>Dikarya</taxon>
        <taxon>Basidiomycota</taxon>
        <taxon>Agaricomycotina</taxon>
        <taxon>Agaricomycetes</taxon>
        <taxon>Cantharellales</taxon>
        <taxon>Hydnaceae</taxon>
        <taxon>Hydnum</taxon>
    </lineage>
</organism>
<dbReference type="Proteomes" id="UP000886523">
    <property type="component" value="Unassembled WGS sequence"/>
</dbReference>
<evidence type="ECO:0000256" key="1">
    <source>
        <dbReference type="SAM" id="MobiDB-lite"/>
    </source>
</evidence>
<comment type="caution">
    <text evidence="3">The sequence shown here is derived from an EMBL/GenBank/DDBJ whole genome shotgun (WGS) entry which is preliminary data.</text>
</comment>
<feature type="signal peptide" evidence="2">
    <location>
        <begin position="1"/>
        <end position="19"/>
    </location>
</feature>
<feature type="compositionally biased region" description="Basic and acidic residues" evidence="1">
    <location>
        <begin position="189"/>
        <end position="201"/>
    </location>
</feature>
<keyword evidence="4" id="KW-1185">Reference proteome</keyword>
<evidence type="ECO:0000256" key="2">
    <source>
        <dbReference type="SAM" id="SignalP"/>
    </source>
</evidence>
<dbReference type="EMBL" id="MU129075">
    <property type="protein sequence ID" value="KAF9507686.1"/>
    <property type="molecule type" value="Genomic_DNA"/>
</dbReference>
<evidence type="ECO:0000313" key="4">
    <source>
        <dbReference type="Proteomes" id="UP000886523"/>
    </source>
</evidence>
<feature type="compositionally biased region" description="Polar residues" evidence="1">
    <location>
        <begin position="202"/>
        <end position="214"/>
    </location>
</feature>
<name>A0A9P6AL30_9AGAM</name>
<protein>
    <submittedName>
        <fullName evidence="3">Uncharacterized protein</fullName>
    </submittedName>
</protein>
<gene>
    <name evidence="3" type="ORF">BS47DRAFT_1488738</name>
</gene>
<keyword evidence="2" id="KW-0732">Signal</keyword>
<dbReference type="OrthoDB" id="2610860at2759"/>
<reference evidence="3" key="1">
    <citation type="journal article" date="2020" name="Nat. Commun.">
        <title>Large-scale genome sequencing of mycorrhizal fungi provides insights into the early evolution of symbiotic traits.</title>
        <authorList>
            <person name="Miyauchi S."/>
            <person name="Kiss E."/>
            <person name="Kuo A."/>
            <person name="Drula E."/>
            <person name="Kohler A."/>
            <person name="Sanchez-Garcia M."/>
            <person name="Morin E."/>
            <person name="Andreopoulos B."/>
            <person name="Barry K.W."/>
            <person name="Bonito G."/>
            <person name="Buee M."/>
            <person name="Carver A."/>
            <person name="Chen C."/>
            <person name="Cichocki N."/>
            <person name="Clum A."/>
            <person name="Culley D."/>
            <person name="Crous P.W."/>
            <person name="Fauchery L."/>
            <person name="Girlanda M."/>
            <person name="Hayes R.D."/>
            <person name="Keri Z."/>
            <person name="LaButti K."/>
            <person name="Lipzen A."/>
            <person name="Lombard V."/>
            <person name="Magnuson J."/>
            <person name="Maillard F."/>
            <person name="Murat C."/>
            <person name="Nolan M."/>
            <person name="Ohm R.A."/>
            <person name="Pangilinan J."/>
            <person name="Pereira M.F."/>
            <person name="Perotto S."/>
            <person name="Peter M."/>
            <person name="Pfister S."/>
            <person name="Riley R."/>
            <person name="Sitrit Y."/>
            <person name="Stielow J.B."/>
            <person name="Szollosi G."/>
            <person name="Zifcakova L."/>
            <person name="Stursova M."/>
            <person name="Spatafora J.W."/>
            <person name="Tedersoo L."/>
            <person name="Vaario L.M."/>
            <person name="Yamada A."/>
            <person name="Yan M."/>
            <person name="Wang P."/>
            <person name="Xu J."/>
            <person name="Bruns T."/>
            <person name="Baldrian P."/>
            <person name="Vilgalys R."/>
            <person name="Dunand C."/>
            <person name="Henrissat B."/>
            <person name="Grigoriev I.V."/>
            <person name="Hibbett D."/>
            <person name="Nagy L.G."/>
            <person name="Martin F.M."/>
        </authorList>
    </citation>
    <scope>NUCLEOTIDE SEQUENCE</scope>
    <source>
        <strain evidence="3">UP504</strain>
    </source>
</reference>
<feature type="compositionally biased region" description="Acidic residues" evidence="1">
    <location>
        <begin position="121"/>
        <end position="162"/>
    </location>
</feature>
<accession>A0A9P6AL30</accession>
<feature type="chain" id="PRO_5040422401" evidence="2">
    <location>
        <begin position="20"/>
        <end position="214"/>
    </location>
</feature>
<proteinExistence type="predicted"/>
<feature type="region of interest" description="Disordered" evidence="1">
    <location>
        <begin position="105"/>
        <end position="214"/>
    </location>
</feature>
<evidence type="ECO:0000313" key="3">
    <source>
        <dbReference type="EMBL" id="KAF9507686.1"/>
    </source>
</evidence>
<dbReference type="AlphaFoldDB" id="A0A9P6AL30"/>